<organism evidence="2 3">
    <name type="scientific">Novosphingobium nitrogenifigens DSM 19370</name>
    <dbReference type="NCBI Taxonomy" id="983920"/>
    <lineage>
        <taxon>Bacteria</taxon>
        <taxon>Pseudomonadati</taxon>
        <taxon>Pseudomonadota</taxon>
        <taxon>Alphaproteobacteria</taxon>
        <taxon>Sphingomonadales</taxon>
        <taxon>Sphingomonadaceae</taxon>
        <taxon>Novosphingobium</taxon>
    </lineage>
</organism>
<dbReference type="Proteomes" id="UP000004728">
    <property type="component" value="Unassembled WGS sequence"/>
</dbReference>
<dbReference type="PANTHER" id="PTHR40254:SF1">
    <property type="entry name" value="BLR0577 PROTEIN"/>
    <property type="match status" value="1"/>
</dbReference>
<dbReference type="InterPro" id="IPR052189">
    <property type="entry name" value="L-asp_N-monooxygenase_NS-form"/>
</dbReference>
<dbReference type="InterPro" id="IPR038732">
    <property type="entry name" value="HpyO/CreE_NAD-binding"/>
</dbReference>
<dbReference type="PANTHER" id="PTHR40254">
    <property type="entry name" value="BLR0577 PROTEIN"/>
    <property type="match status" value="1"/>
</dbReference>
<proteinExistence type="predicted"/>
<comment type="caution">
    <text evidence="2">The sequence shown here is derived from an EMBL/GenBank/DDBJ whole genome shotgun (WGS) entry which is preliminary data.</text>
</comment>
<dbReference type="STRING" id="983920.Y88_1483"/>
<sequence length="456" mass="49957">MQELGMKRASDGNDPVLIVGGGFSGTLLAINLARLGVPSVLFERDQTALAKGLAFGTRHPEHLLNVRASNMSAFPDDPQHFLRWLGFSRAEQANRFVPRLSYGQYLREILLESLGRTTARLAIRSDNVVDLREDGDGVIAVLANGATVPGRAAVLALGHFAPRLPGLCRDIPSGLAVTDPWRGETLADLDPDAPLLLLGTGLTSVDVILSLDKAGHRGPITALSRRGLMPRSHLPSGPAVDPVPPPAVRGIALLRAVRARAQSVGWHHAVDELRPHTRALWQAHDDRMQARFLRHLRPYWDVHRHRLAPTIATRLAELVNEGRVTYRAGRLVEARQAGNRVAVTWRPRGTERIEQLEAARVINCIGPEGDIAQAPEPLLKALLARGTVRPDTHRMGLDVDPDWRVRDEGGNASPRIHAVGPLTKGVAWEIIAVPDIRHQVWELARQLAATRERVIA</sequence>
<dbReference type="EMBL" id="AEWJ01000032">
    <property type="protein sequence ID" value="EGD59451.1"/>
    <property type="molecule type" value="Genomic_DNA"/>
</dbReference>
<dbReference type="SUPFAM" id="SSF51905">
    <property type="entry name" value="FAD/NAD(P)-binding domain"/>
    <property type="match status" value="2"/>
</dbReference>
<keyword evidence="3" id="KW-1185">Reference proteome</keyword>
<gene>
    <name evidence="2" type="ORF">Y88_1483</name>
</gene>
<evidence type="ECO:0000313" key="2">
    <source>
        <dbReference type="EMBL" id="EGD59451.1"/>
    </source>
</evidence>
<reference evidence="2 3" key="1">
    <citation type="journal article" date="2012" name="J. Bacteriol.">
        <title>Draft Genome Sequence of Novosphingobium nitrogenifigens Y88T.</title>
        <authorList>
            <person name="Strabala T.J."/>
            <person name="Macdonald L."/>
            <person name="Liu V."/>
            <person name="Smit A.M."/>
        </authorList>
    </citation>
    <scope>NUCLEOTIDE SEQUENCE [LARGE SCALE GENOMIC DNA]</scope>
    <source>
        <strain evidence="2 3">DSM 19370</strain>
    </source>
</reference>
<protein>
    <submittedName>
        <fullName evidence="2">FAD dependent oxidoreductase</fullName>
    </submittedName>
</protein>
<dbReference type="eggNOG" id="COG4529">
    <property type="taxonomic scope" value="Bacteria"/>
</dbReference>
<feature type="domain" description="FAD-dependent urate hydroxylase HpyO/Asp monooxygenase CreE-like FAD/NAD(P)-binding" evidence="1">
    <location>
        <begin position="18"/>
        <end position="160"/>
    </location>
</feature>
<dbReference type="Gene3D" id="3.50.50.60">
    <property type="entry name" value="FAD/NAD(P)-binding domain"/>
    <property type="match status" value="1"/>
</dbReference>
<evidence type="ECO:0000313" key="3">
    <source>
        <dbReference type="Proteomes" id="UP000004728"/>
    </source>
</evidence>
<dbReference type="InParanoid" id="F1Z7D9"/>
<dbReference type="InterPro" id="IPR036188">
    <property type="entry name" value="FAD/NAD-bd_sf"/>
</dbReference>
<accession>F1Z7D9</accession>
<name>F1Z7D9_9SPHN</name>
<dbReference type="AlphaFoldDB" id="F1Z7D9"/>
<dbReference type="Pfam" id="PF13454">
    <property type="entry name" value="NAD_binding_9"/>
    <property type="match status" value="1"/>
</dbReference>
<evidence type="ECO:0000259" key="1">
    <source>
        <dbReference type="Pfam" id="PF13454"/>
    </source>
</evidence>
<dbReference type="HOGENOM" id="CLU_020215_2_0_5"/>